<dbReference type="OrthoDB" id="9815954at2"/>
<dbReference type="SUPFAM" id="SSF56935">
    <property type="entry name" value="Porins"/>
    <property type="match status" value="1"/>
</dbReference>
<keyword evidence="2 8" id="KW-0813">Transport</keyword>
<protein>
    <submittedName>
        <fullName evidence="13">TonB-dependent receptor</fullName>
    </submittedName>
</protein>
<feature type="signal peptide" evidence="10">
    <location>
        <begin position="1"/>
        <end position="22"/>
    </location>
</feature>
<keyword evidence="7 8" id="KW-0998">Cell outer membrane</keyword>
<dbReference type="SUPFAM" id="SSF49464">
    <property type="entry name" value="Carboxypeptidase regulatory domain-like"/>
    <property type="match status" value="1"/>
</dbReference>
<dbReference type="InterPro" id="IPR039426">
    <property type="entry name" value="TonB-dep_rcpt-like"/>
</dbReference>
<sequence>MFNKTVLASLITAAVFSSPLWAQAVKGVVTDTAGKPLTGAEISIIGENIRVKSDSDGRFIIDNLHTLDAELHVEASGYAHRNFHFNVPEEGLTDLKLTLLSSAIEVIDVKASPFHASANESALPVSVLAGDNLKMRQAATLGDTLKNEVGVHSSFYGGVTSSPIIRGLDGPRVLITQNGLDSGDASRVGPDHSVAAEASTATQIEVLRGPATLFYGSGAIGGVVNVVDQRVPTDSSTRAEWMLEHGSGNNEKLAAGSISSGGDNFAVYADGFIRDNDAYKIPHRNSHSEADDDHAEHADEALGNKVENTQAKATGFTLGGSYLLDNGFVGVSYGRMDREYGIPGHSHAGHNHAEAEATPDVHAELSQNRWQLLSELNLQHNFIRQINTRFAYTDYQHKEIEGTEIGTVFSNDSYEARVEILHRPRFDWLGGISVHYKYSDFAAVGEEAFTPPSRSEMLALAWMEERHFGPVLLQLGARIEQVTIDASNVVLPSLELHSHDAAPEAGHDETSQIFAFKQKFTPYSLSAGAVWDFAEGYNLGLSLSRSERAPSAAELLAFGPHIGTASYEVGALFNLDADGDSFIVNNQPIKLETANNIDLSLRKFSGDFGFIFNAFYNQIDNYYYQRNTGLLAESGHDHAATTPGSEAAHEHEDELPVYLFSPADVRLHGFEGQFVWRMADPYTLTLQADYIRARLQQGGDLPRTPPLRLAAEFGYDLGDVSADIRATRYLKQDKVAAEESATAGYTLVDASVNYRVYLAGQEISLYVKGQNLTNEYAAVHTSFLKDIAPLPGRSFALGVRGSF</sequence>
<name>A0A1E7Q3I6_9GAMM</name>
<evidence type="ECO:0000256" key="2">
    <source>
        <dbReference type="ARBA" id="ARBA00022448"/>
    </source>
</evidence>
<dbReference type="STRING" id="1628148.BI198_03490"/>
<evidence type="ECO:0000256" key="5">
    <source>
        <dbReference type="ARBA" id="ARBA00023077"/>
    </source>
</evidence>
<dbReference type="Pfam" id="PF07715">
    <property type="entry name" value="Plug"/>
    <property type="match status" value="1"/>
</dbReference>
<keyword evidence="10" id="KW-0732">Signal</keyword>
<dbReference type="Gene3D" id="2.60.40.1120">
    <property type="entry name" value="Carboxypeptidase-like, regulatory domain"/>
    <property type="match status" value="1"/>
</dbReference>
<dbReference type="InterPro" id="IPR012910">
    <property type="entry name" value="Plug_dom"/>
</dbReference>
<keyword evidence="3 8" id="KW-1134">Transmembrane beta strand</keyword>
<feature type="chain" id="PRO_5009200318" evidence="10">
    <location>
        <begin position="23"/>
        <end position="803"/>
    </location>
</feature>
<evidence type="ECO:0000256" key="7">
    <source>
        <dbReference type="ARBA" id="ARBA00023237"/>
    </source>
</evidence>
<dbReference type="Pfam" id="PF00593">
    <property type="entry name" value="TonB_dep_Rec_b-barrel"/>
    <property type="match status" value="1"/>
</dbReference>
<dbReference type="PANTHER" id="PTHR30069:SF40">
    <property type="entry name" value="TONB-DEPENDENT RECEPTOR NMB0964-RELATED"/>
    <property type="match status" value="1"/>
</dbReference>
<dbReference type="AlphaFoldDB" id="A0A1E7Q3I6"/>
<evidence type="ECO:0000256" key="6">
    <source>
        <dbReference type="ARBA" id="ARBA00023136"/>
    </source>
</evidence>
<evidence type="ECO:0000256" key="3">
    <source>
        <dbReference type="ARBA" id="ARBA00022452"/>
    </source>
</evidence>
<evidence type="ECO:0000313" key="13">
    <source>
        <dbReference type="EMBL" id="OEY68735.1"/>
    </source>
</evidence>
<dbReference type="Proteomes" id="UP000242258">
    <property type="component" value="Unassembled WGS sequence"/>
</dbReference>
<keyword evidence="13" id="KW-0675">Receptor</keyword>
<dbReference type="Pfam" id="PF13620">
    <property type="entry name" value="CarboxypepD_reg"/>
    <property type="match status" value="1"/>
</dbReference>
<dbReference type="InterPro" id="IPR008969">
    <property type="entry name" value="CarboxyPept-like_regulatory"/>
</dbReference>
<dbReference type="RefSeq" id="WP_070048301.1">
    <property type="nucleotide sequence ID" value="NZ_CBCSDO010000001.1"/>
</dbReference>
<comment type="subcellular location">
    <subcellularLocation>
        <location evidence="1 8">Cell outer membrane</location>
        <topology evidence="1 8">Multi-pass membrane protein</topology>
    </subcellularLocation>
</comment>
<dbReference type="Gene3D" id="2.40.170.20">
    <property type="entry name" value="TonB-dependent receptor, beta-barrel domain"/>
    <property type="match status" value="1"/>
</dbReference>
<feature type="domain" description="TonB-dependent receptor plug" evidence="12">
    <location>
        <begin position="119"/>
        <end position="223"/>
    </location>
</feature>
<evidence type="ECO:0000256" key="9">
    <source>
        <dbReference type="RuleBase" id="RU003357"/>
    </source>
</evidence>
<evidence type="ECO:0000256" key="8">
    <source>
        <dbReference type="PROSITE-ProRule" id="PRU01360"/>
    </source>
</evidence>
<dbReference type="InterPro" id="IPR037066">
    <property type="entry name" value="Plug_dom_sf"/>
</dbReference>
<dbReference type="Gene3D" id="2.170.130.10">
    <property type="entry name" value="TonB-dependent receptor, plug domain"/>
    <property type="match status" value="1"/>
</dbReference>
<dbReference type="PANTHER" id="PTHR30069">
    <property type="entry name" value="TONB-DEPENDENT OUTER MEMBRANE RECEPTOR"/>
    <property type="match status" value="1"/>
</dbReference>
<keyword evidence="14" id="KW-1185">Reference proteome</keyword>
<gene>
    <name evidence="13" type="ORF">BI198_03490</name>
</gene>
<evidence type="ECO:0000256" key="1">
    <source>
        <dbReference type="ARBA" id="ARBA00004571"/>
    </source>
</evidence>
<dbReference type="EMBL" id="MKEK01000001">
    <property type="protein sequence ID" value="OEY68735.1"/>
    <property type="molecule type" value="Genomic_DNA"/>
</dbReference>
<dbReference type="PROSITE" id="PS52016">
    <property type="entry name" value="TONB_DEPENDENT_REC_3"/>
    <property type="match status" value="1"/>
</dbReference>
<keyword evidence="5 9" id="KW-0798">TonB box</keyword>
<reference evidence="14" key="1">
    <citation type="submission" date="2016-09" db="EMBL/GenBank/DDBJ databases">
        <authorList>
            <person name="Wan X."/>
            <person name="Hou S."/>
        </authorList>
    </citation>
    <scope>NUCLEOTIDE SEQUENCE [LARGE SCALE GENOMIC DNA]</scope>
    <source>
        <strain evidence="14">KH87</strain>
    </source>
</reference>
<comment type="caution">
    <text evidence="13">The sequence shown here is derived from an EMBL/GenBank/DDBJ whole genome shotgun (WGS) entry which is preliminary data.</text>
</comment>
<dbReference type="GO" id="GO:0044718">
    <property type="term" value="P:siderophore transmembrane transport"/>
    <property type="evidence" value="ECO:0007669"/>
    <property type="project" value="TreeGrafter"/>
</dbReference>
<dbReference type="InterPro" id="IPR036942">
    <property type="entry name" value="Beta-barrel_TonB_sf"/>
</dbReference>
<evidence type="ECO:0000259" key="11">
    <source>
        <dbReference type="Pfam" id="PF00593"/>
    </source>
</evidence>
<evidence type="ECO:0000313" key="14">
    <source>
        <dbReference type="Proteomes" id="UP000242258"/>
    </source>
</evidence>
<dbReference type="InterPro" id="IPR000531">
    <property type="entry name" value="Beta-barrel_TonB"/>
</dbReference>
<evidence type="ECO:0000256" key="4">
    <source>
        <dbReference type="ARBA" id="ARBA00022692"/>
    </source>
</evidence>
<keyword evidence="6 8" id="KW-0472">Membrane</keyword>
<dbReference type="GO" id="GO:0015344">
    <property type="term" value="F:siderophore uptake transmembrane transporter activity"/>
    <property type="evidence" value="ECO:0007669"/>
    <property type="project" value="TreeGrafter"/>
</dbReference>
<organism evidence="13 14">
    <name type="scientific">Rheinheimera salexigens</name>
    <dbReference type="NCBI Taxonomy" id="1628148"/>
    <lineage>
        <taxon>Bacteria</taxon>
        <taxon>Pseudomonadati</taxon>
        <taxon>Pseudomonadota</taxon>
        <taxon>Gammaproteobacteria</taxon>
        <taxon>Chromatiales</taxon>
        <taxon>Chromatiaceae</taxon>
        <taxon>Rheinheimera</taxon>
    </lineage>
</organism>
<evidence type="ECO:0000259" key="12">
    <source>
        <dbReference type="Pfam" id="PF07715"/>
    </source>
</evidence>
<feature type="domain" description="TonB-dependent receptor-like beta-barrel" evidence="11">
    <location>
        <begin position="337"/>
        <end position="772"/>
    </location>
</feature>
<accession>A0A1E7Q3I6</accession>
<comment type="similarity">
    <text evidence="8 9">Belongs to the TonB-dependent receptor family.</text>
</comment>
<keyword evidence="4 8" id="KW-0812">Transmembrane</keyword>
<proteinExistence type="inferred from homology"/>
<dbReference type="GO" id="GO:0009279">
    <property type="term" value="C:cell outer membrane"/>
    <property type="evidence" value="ECO:0007669"/>
    <property type="project" value="UniProtKB-SubCell"/>
</dbReference>
<evidence type="ECO:0000256" key="10">
    <source>
        <dbReference type="SAM" id="SignalP"/>
    </source>
</evidence>